<dbReference type="OrthoDB" id="3712874at2"/>
<sequence length="69" mass="8071">MDIRVDQQQINAKGQRVGLNRPDLQYTKDGTRYYIEWDSVSSDRGLKHASRILANDPNARITLRQEIRE</sequence>
<comment type="caution">
    <text evidence="1">The sequence shown here is derived from an EMBL/GenBank/DDBJ whole genome shotgun (WGS) entry which is preliminary data.</text>
</comment>
<name>A0A2S5Y4G6_9MICO</name>
<dbReference type="EMBL" id="PSWU01000016">
    <property type="protein sequence ID" value="PPI13356.1"/>
    <property type="molecule type" value="Genomic_DNA"/>
</dbReference>
<reference evidence="1 2" key="1">
    <citation type="submission" date="2018-02" db="EMBL/GenBank/DDBJ databases">
        <title>Bacteriophage NCPPB3778 and a type I-E CRISPR drive the evolution of the US Biological Select Agent, Rathayibacter toxicus.</title>
        <authorList>
            <person name="Davis E.W.II."/>
            <person name="Tabima J.F."/>
            <person name="Weisberg A.J."/>
            <person name="Lopes L.D."/>
            <person name="Wiseman M.S."/>
            <person name="Wiseman M.S."/>
            <person name="Pupko T."/>
            <person name="Belcher M.S."/>
            <person name="Sechler A.J."/>
            <person name="Tancos M.A."/>
            <person name="Schroeder B.K."/>
            <person name="Murray T.D."/>
            <person name="Luster D.G."/>
            <person name="Schneider W.L."/>
            <person name="Rogers E."/>
            <person name="Andreote F.D."/>
            <person name="Grunwald N.J."/>
            <person name="Putnam M.L."/>
            <person name="Chang J.H."/>
        </authorList>
    </citation>
    <scope>NUCLEOTIDE SEQUENCE [LARGE SCALE GENOMIC DNA]</scope>
    <source>
        <strain evidence="1 2">FH99</strain>
    </source>
</reference>
<dbReference type="AlphaFoldDB" id="A0A2S5Y4G6"/>
<dbReference type="Proteomes" id="UP000237966">
    <property type="component" value="Unassembled WGS sequence"/>
</dbReference>
<gene>
    <name evidence="1" type="ORF">C5C51_10625</name>
</gene>
<evidence type="ECO:0000313" key="1">
    <source>
        <dbReference type="EMBL" id="PPI13356.1"/>
    </source>
</evidence>
<evidence type="ECO:0000313" key="2">
    <source>
        <dbReference type="Proteomes" id="UP000237966"/>
    </source>
</evidence>
<protein>
    <submittedName>
        <fullName evidence="1">Uncharacterized protein</fullName>
    </submittedName>
</protein>
<accession>A0A2S5Y4G6</accession>
<organism evidence="1 2">
    <name type="scientific">Rathayibacter toxicus</name>
    <dbReference type="NCBI Taxonomy" id="145458"/>
    <lineage>
        <taxon>Bacteria</taxon>
        <taxon>Bacillati</taxon>
        <taxon>Actinomycetota</taxon>
        <taxon>Actinomycetes</taxon>
        <taxon>Micrococcales</taxon>
        <taxon>Microbacteriaceae</taxon>
        <taxon>Rathayibacter</taxon>
    </lineage>
</organism>
<proteinExistence type="predicted"/>